<keyword evidence="3 6" id="KW-0812">Transmembrane</keyword>
<sequence>GYDTGVMGSVLALKAFKKDFGLPTESSGFADAKNAYVSSNVVSLLTAVCFFSAVSAAFINERFGRRYSLMFYSVIFLIGAAIQTAAHHKIGMIYGRRVTAGLGIGGMSAITPVFVSENAPPAVRG</sequence>
<evidence type="ECO:0000313" key="8">
    <source>
        <dbReference type="EMBL" id="KAF2030420.1"/>
    </source>
</evidence>
<dbReference type="OrthoDB" id="6612291at2759"/>
<evidence type="ECO:0000256" key="4">
    <source>
        <dbReference type="ARBA" id="ARBA00022989"/>
    </source>
</evidence>
<dbReference type="SUPFAM" id="SSF103473">
    <property type="entry name" value="MFS general substrate transporter"/>
    <property type="match status" value="1"/>
</dbReference>
<keyword evidence="5 6" id="KW-0472">Membrane</keyword>
<keyword evidence="9" id="KW-1185">Reference proteome</keyword>
<comment type="similarity">
    <text evidence="2">Belongs to the major facilitator superfamily. Sugar transporter (TC 2.A.1.1) family.</text>
</comment>
<feature type="transmembrane region" description="Helical" evidence="6">
    <location>
        <begin position="67"/>
        <end position="86"/>
    </location>
</feature>
<dbReference type="Proteomes" id="UP000799777">
    <property type="component" value="Unassembled WGS sequence"/>
</dbReference>
<dbReference type="GO" id="GO:0016020">
    <property type="term" value="C:membrane"/>
    <property type="evidence" value="ECO:0007669"/>
    <property type="project" value="UniProtKB-SubCell"/>
</dbReference>
<evidence type="ECO:0000256" key="6">
    <source>
        <dbReference type="SAM" id="Phobius"/>
    </source>
</evidence>
<dbReference type="GO" id="GO:0005351">
    <property type="term" value="F:carbohydrate:proton symporter activity"/>
    <property type="evidence" value="ECO:0007669"/>
    <property type="project" value="TreeGrafter"/>
</dbReference>
<evidence type="ECO:0000313" key="9">
    <source>
        <dbReference type="Proteomes" id="UP000799777"/>
    </source>
</evidence>
<dbReference type="PANTHER" id="PTHR48022:SF23">
    <property type="entry name" value="MAJOR FACILITATOR SUPERFAMILY (MFS) PROFILE DOMAIN-CONTAINING PROTEIN"/>
    <property type="match status" value="1"/>
</dbReference>
<feature type="domain" description="Major facilitator superfamily (MFS) profile" evidence="7">
    <location>
        <begin position="1"/>
        <end position="125"/>
    </location>
</feature>
<protein>
    <submittedName>
        <fullName evidence="8">General substrate transporter</fullName>
    </submittedName>
</protein>
<dbReference type="InterPro" id="IPR050360">
    <property type="entry name" value="MFS_Sugar_Transporters"/>
</dbReference>
<gene>
    <name evidence="8" type="ORF">EK21DRAFT_42628</name>
</gene>
<dbReference type="AlphaFoldDB" id="A0A9P4LMN6"/>
<dbReference type="Pfam" id="PF00083">
    <property type="entry name" value="Sugar_tr"/>
    <property type="match status" value="1"/>
</dbReference>
<dbReference type="EMBL" id="ML978190">
    <property type="protein sequence ID" value="KAF2030420.1"/>
    <property type="molecule type" value="Genomic_DNA"/>
</dbReference>
<dbReference type="PROSITE" id="PS50850">
    <property type="entry name" value="MFS"/>
    <property type="match status" value="1"/>
</dbReference>
<dbReference type="InterPro" id="IPR036259">
    <property type="entry name" value="MFS_trans_sf"/>
</dbReference>
<keyword evidence="4 6" id="KW-1133">Transmembrane helix</keyword>
<accession>A0A9P4LMN6</accession>
<comment type="caution">
    <text evidence="8">The sequence shown here is derived from an EMBL/GenBank/DDBJ whole genome shotgun (WGS) entry which is preliminary data.</text>
</comment>
<comment type="subcellular location">
    <subcellularLocation>
        <location evidence="1">Membrane</location>
        <topology evidence="1">Multi-pass membrane protein</topology>
    </subcellularLocation>
</comment>
<reference evidence="8" key="1">
    <citation type="journal article" date="2020" name="Stud. Mycol.">
        <title>101 Dothideomycetes genomes: a test case for predicting lifestyles and emergence of pathogens.</title>
        <authorList>
            <person name="Haridas S."/>
            <person name="Albert R."/>
            <person name="Binder M."/>
            <person name="Bloem J."/>
            <person name="Labutti K."/>
            <person name="Salamov A."/>
            <person name="Andreopoulos B."/>
            <person name="Baker S."/>
            <person name="Barry K."/>
            <person name="Bills G."/>
            <person name="Bluhm B."/>
            <person name="Cannon C."/>
            <person name="Castanera R."/>
            <person name="Culley D."/>
            <person name="Daum C."/>
            <person name="Ezra D."/>
            <person name="Gonzalez J."/>
            <person name="Henrissat B."/>
            <person name="Kuo A."/>
            <person name="Liang C."/>
            <person name="Lipzen A."/>
            <person name="Lutzoni F."/>
            <person name="Magnuson J."/>
            <person name="Mondo S."/>
            <person name="Nolan M."/>
            <person name="Ohm R."/>
            <person name="Pangilinan J."/>
            <person name="Park H.-J."/>
            <person name="Ramirez L."/>
            <person name="Alfaro M."/>
            <person name="Sun H."/>
            <person name="Tritt A."/>
            <person name="Yoshinaga Y."/>
            <person name="Zwiers L.-H."/>
            <person name="Turgeon B."/>
            <person name="Goodwin S."/>
            <person name="Spatafora J."/>
            <person name="Crous P."/>
            <person name="Grigoriev I."/>
        </authorList>
    </citation>
    <scope>NUCLEOTIDE SEQUENCE</scope>
    <source>
        <strain evidence="8">CBS 110217</strain>
    </source>
</reference>
<organism evidence="8 9">
    <name type="scientific">Setomelanomma holmii</name>
    <dbReference type="NCBI Taxonomy" id="210430"/>
    <lineage>
        <taxon>Eukaryota</taxon>
        <taxon>Fungi</taxon>
        <taxon>Dikarya</taxon>
        <taxon>Ascomycota</taxon>
        <taxon>Pezizomycotina</taxon>
        <taxon>Dothideomycetes</taxon>
        <taxon>Pleosporomycetidae</taxon>
        <taxon>Pleosporales</taxon>
        <taxon>Pleosporineae</taxon>
        <taxon>Phaeosphaeriaceae</taxon>
        <taxon>Setomelanomma</taxon>
    </lineage>
</organism>
<evidence type="ECO:0000256" key="1">
    <source>
        <dbReference type="ARBA" id="ARBA00004141"/>
    </source>
</evidence>
<dbReference type="Gene3D" id="1.20.1250.20">
    <property type="entry name" value="MFS general substrate transporter like domains"/>
    <property type="match status" value="1"/>
</dbReference>
<feature type="transmembrane region" description="Helical" evidence="6">
    <location>
        <begin position="98"/>
        <end position="115"/>
    </location>
</feature>
<dbReference type="PANTHER" id="PTHR48022">
    <property type="entry name" value="PLASTIDIC GLUCOSE TRANSPORTER 4"/>
    <property type="match status" value="1"/>
</dbReference>
<name>A0A9P4LMN6_9PLEO</name>
<dbReference type="InterPro" id="IPR020846">
    <property type="entry name" value="MFS_dom"/>
</dbReference>
<feature type="non-terminal residue" evidence="8">
    <location>
        <position position="125"/>
    </location>
</feature>
<feature type="non-terminal residue" evidence="8">
    <location>
        <position position="1"/>
    </location>
</feature>
<evidence type="ECO:0000259" key="7">
    <source>
        <dbReference type="PROSITE" id="PS50850"/>
    </source>
</evidence>
<evidence type="ECO:0000256" key="2">
    <source>
        <dbReference type="ARBA" id="ARBA00010992"/>
    </source>
</evidence>
<evidence type="ECO:0000256" key="3">
    <source>
        <dbReference type="ARBA" id="ARBA00022692"/>
    </source>
</evidence>
<feature type="transmembrane region" description="Helical" evidence="6">
    <location>
        <begin position="41"/>
        <end position="60"/>
    </location>
</feature>
<proteinExistence type="inferred from homology"/>
<dbReference type="InterPro" id="IPR005828">
    <property type="entry name" value="MFS_sugar_transport-like"/>
</dbReference>
<evidence type="ECO:0000256" key="5">
    <source>
        <dbReference type="ARBA" id="ARBA00023136"/>
    </source>
</evidence>